<dbReference type="AlphaFoldDB" id="A0A5J5D7Z4"/>
<feature type="region of interest" description="Disordered" evidence="2">
    <location>
        <begin position="1"/>
        <end position="28"/>
    </location>
</feature>
<feature type="region of interest" description="Disordered" evidence="2">
    <location>
        <begin position="429"/>
        <end position="469"/>
    </location>
</feature>
<evidence type="ECO:0000256" key="1">
    <source>
        <dbReference type="SAM" id="Coils"/>
    </source>
</evidence>
<organism evidence="3 4">
    <name type="scientific">Etheostoma spectabile</name>
    <name type="common">orangethroat darter</name>
    <dbReference type="NCBI Taxonomy" id="54343"/>
    <lineage>
        <taxon>Eukaryota</taxon>
        <taxon>Metazoa</taxon>
        <taxon>Chordata</taxon>
        <taxon>Craniata</taxon>
        <taxon>Vertebrata</taxon>
        <taxon>Euteleostomi</taxon>
        <taxon>Actinopterygii</taxon>
        <taxon>Neopterygii</taxon>
        <taxon>Teleostei</taxon>
        <taxon>Neoteleostei</taxon>
        <taxon>Acanthomorphata</taxon>
        <taxon>Eupercaria</taxon>
        <taxon>Perciformes</taxon>
        <taxon>Percoidei</taxon>
        <taxon>Percidae</taxon>
        <taxon>Etheostomatinae</taxon>
        <taxon>Etheostoma</taxon>
    </lineage>
</organism>
<gene>
    <name evidence="3" type="ORF">FQN60_010498</name>
</gene>
<keyword evidence="1" id="KW-0175">Coiled coil</keyword>
<dbReference type="Proteomes" id="UP000327493">
    <property type="component" value="Chromosome 10"/>
</dbReference>
<evidence type="ECO:0000313" key="3">
    <source>
        <dbReference type="EMBL" id="KAA8589153.1"/>
    </source>
</evidence>
<evidence type="ECO:0000313" key="4">
    <source>
        <dbReference type="Proteomes" id="UP000327493"/>
    </source>
</evidence>
<evidence type="ECO:0000256" key="2">
    <source>
        <dbReference type="SAM" id="MobiDB-lite"/>
    </source>
</evidence>
<reference evidence="3 4" key="1">
    <citation type="submission" date="2019-08" db="EMBL/GenBank/DDBJ databases">
        <title>A chromosome-level genome assembly, high-density linkage maps, and genome scans reveal the genomic architecture of hybrid incompatibilities underlying speciation via character displacement in darters (Percidae: Etheostominae).</title>
        <authorList>
            <person name="Moran R.L."/>
            <person name="Catchen J.M."/>
            <person name="Fuller R.C."/>
        </authorList>
    </citation>
    <scope>NUCLEOTIDE SEQUENCE [LARGE SCALE GENOMIC DNA]</scope>
    <source>
        <strain evidence="3">EspeVRDwgs_2016</strain>
        <tissue evidence="3">Muscle</tissue>
    </source>
</reference>
<name>A0A5J5D7Z4_9PERO</name>
<feature type="coiled-coil region" evidence="1">
    <location>
        <begin position="223"/>
        <end position="306"/>
    </location>
</feature>
<feature type="compositionally biased region" description="Basic and acidic residues" evidence="2">
    <location>
        <begin position="439"/>
        <end position="452"/>
    </location>
</feature>
<feature type="non-terminal residue" evidence="3">
    <location>
        <position position="469"/>
    </location>
</feature>
<keyword evidence="4" id="KW-1185">Reference proteome</keyword>
<feature type="compositionally biased region" description="Basic and acidic residues" evidence="2">
    <location>
        <begin position="13"/>
        <end position="28"/>
    </location>
</feature>
<accession>A0A5J5D7Z4</accession>
<sequence>MSQEEQSGTPRPLSDENAAHHQENEVLIRKNRDLQRQNGELRENIKGLRVEVQYSRKSNKRALQIQNKVLRTENATLRKDADILRSETKALCNEIEEVHIQNKETQAKLKDLEIENTTLHQRIEEQQHLNMPLQTEDSMAQEHQALKKDLQEAKDVVHNYYMMAQENEFIKQENHALKQEVKELERKLGEGEEAILEKNTAILEQAQEYRSILQVLKGFVHNYDEMSQENKTLKEDVQELTNKLRDGEEATRRNHETLQQEVQELKDIQQELKVFEHKYNTLKEDNESTGKQKNSLEQELQEVKNMVLQPIDLSLGLMQKDLAHRIQIHQNVSELLPLGFAQAEGGDLCFRLLAADANADGKKKQTVSLCRSYVLEAVRSRGSHIRGFHNDTCAHLVGVAGCRGHQRAVAVGGRPAVGVVADERHRVPRAGHPKVGLGRSDEGGHAGERARGNPENCWVVAPPPDFTDT</sequence>
<comment type="caution">
    <text evidence="3">The sequence shown here is derived from an EMBL/GenBank/DDBJ whole genome shotgun (WGS) entry which is preliminary data.</text>
</comment>
<proteinExistence type="predicted"/>
<protein>
    <submittedName>
        <fullName evidence="3">Uncharacterized protein</fullName>
    </submittedName>
</protein>
<dbReference type="EMBL" id="VOFY01000010">
    <property type="protein sequence ID" value="KAA8589153.1"/>
    <property type="molecule type" value="Genomic_DNA"/>
</dbReference>